<gene>
    <name evidence="13" type="ORF">BET99_02175</name>
</gene>
<comment type="caution">
    <text evidence="13">The sequence shown here is derived from an EMBL/GenBank/DDBJ whole genome shotgun (WGS) entry which is preliminary data.</text>
</comment>
<dbReference type="AlphaFoldDB" id="A0A1J5TKN8"/>
<proteinExistence type="inferred from homology"/>
<evidence type="ECO:0000313" key="14">
    <source>
        <dbReference type="Proteomes" id="UP000183615"/>
    </source>
</evidence>
<dbReference type="NCBIfam" id="TIGR00057">
    <property type="entry name" value="L-threonylcarbamoyladenylate synthase"/>
    <property type="match status" value="1"/>
</dbReference>
<dbReference type="Pfam" id="PF01300">
    <property type="entry name" value="Sua5_yciO_yrdC"/>
    <property type="match status" value="1"/>
</dbReference>
<comment type="subcellular location">
    <subcellularLocation>
        <location evidence="1">Cytoplasm</location>
    </subcellularLocation>
</comment>
<evidence type="ECO:0000256" key="3">
    <source>
        <dbReference type="ARBA" id="ARBA00012584"/>
    </source>
</evidence>
<dbReference type="InterPro" id="IPR017945">
    <property type="entry name" value="DHBP_synth_RibB-like_a/b_dom"/>
</dbReference>
<keyword evidence="4" id="KW-0963">Cytoplasm</keyword>
<dbReference type="GO" id="GO:0003725">
    <property type="term" value="F:double-stranded RNA binding"/>
    <property type="evidence" value="ECO:0007669"/>
    <property type="project" value="InterPro"/>
</dbReference>
<evidence type="ECO:0000256" key="8">
    <source>
        <dbReference type="ARBA" id="ARBA00022741"/>
    </source>
</evidence>
<evidence type="ECO:0000256" key="7">
    <source>
        <dbReference type="ARBA" id="ARBA00022695"/>
    </source>
</evidence>
<dbReference type="EMBL" id="MIYZ01000040">
    <property type="protein sequence ID" value="OIR21529.1"/>
    <property type="molecule type" value="Genomic_DNA"/>
</dbReference>
<keyword evidence="8" id="KW-0547">Nucleotide-binding</keyword>
<keyword evidence="5" id="KW-0808">Transferase</keyword>
<dbReference type="GO" id="GO:0000049">
    <property type="term" value="F:tRNA binding"/>
    <property type="evidence" value="ECO:0007669"/>
    <property type="project" value="TreeGrafter"/>
</dbReference>
<dbReference type="EC" id="2.7.7.87" evidence="3"/>
<evidence type="ECO:0000256" key="6">
    <source>
        <dbReference type="ARBA" id="ARBA00022694"/>
    </source>
</evidence>
<dbReference type="GO" id="GO:0005737">
    <property type="term" value="C:cytoplasm"/>
    <property type="evidence" value="ECO:0007669"/>
    <property type="project" value="UniProtKB-SubCell"/>
</dbReference>
<dbReference type="PANTHER" id="PTHR17490:SF16">
    <property type="entry name" value="THREONYLCARBAMOYL-AMP SYNTHASE"/>
    <property type="match status" value="1"/>
</dbReference>
<evidence type="ECO:0000256" key="10">
    <source>
        <dbReference type="ARBA" id="ARBA00029774"/>
    </source>
</evidence>
<dbReference type="GO" id="GO:0006450">
    <property type="term" value="P:regulation of translational fidelity"/>
    <property type="evidence" value="ECO:0007669"/>
    <property type="project" value="TreeGrafter"/>
</dbReference>
<dbReference type="Proteomes" id="UP000183615">
    <property type="component" value="Unassembled WGS sequence"/>
</dbReference>
<evidence type="ECO:0000259" key="12">
    <source>
        <dbReference type="PROSITE" id="PS51163"/>
    </source>
</evidence>
<sequence length="191" mass="21294">MISIEEAREAIRNDEIVIYPTDTVLGMGCNPFSQKAVDKLFKIKGKKSNGLSIMLNNTGEIYDYCSVNKKYEKIISNFLPGPITLIMKSKKVFAKGVTRNETIAIRIPLNKTSNDLAKNIPVITTSANIHGEDIAKNIEEAKNIFGDNCYYLEGEKPTGIESTILDISKDKPEVRRIGALYSTILEEMLES</sequence>
<dbReference type="GO" id="GO:0008033">
    <property type="term" value="P:tRNA processing"/>
    <property type="evidence" value="ECO:0007669"/>
    <property type="project" value="UniProtKB-KW"/>
</dbReference>
<evidence type="ECO:0000256" key="9">
    <source>
        <dbReference type="ARBA" id="ARBA00022840"/>
    </source>
</evidence>
<dbReference type="InterPro" id="IPR006070">
    <property type="entry name" value="Sua5-like_dom"/>
</dbReference>
<comment type="catalytic activity">
    <reaction evidence="11">
        <text>L-threonine + hydrogencarbonate + ATP = L-threonylcarbamoyladenylate + diphosphate + H2O</text>
        <dbReference type="Rhea" id="RHEA:36407"/>
        <dbReference type="ChEBI" id="CHEBI:15377"/>
        <dbReference type="ChEBI" id="CHEBI:17544"/>
        <dbReference type="ChEBI" id="CHEBI:30616"/>
        <dbReference type="ChEBI" id="CHEBI:33019"/>
        <dbReference type="ChEBI" id="CHEBI:57926"/>
        <dbReference type="ChEBI" id="CHEBI:73682"/>
        <dbReference type="EC" id="2.7.7.87"/>
    </reaction>
</comment>
<evidence type="ECO:0000256" key="5">
    <source>
        <dbReference type="ARBA" id="ARBA00022679"/>
    </source>
</evidence>
<dbReference type="Gene3D" id="3.90.870.10">
    <property type="entry name" value="DHBP synthase"/>
    <property type="match status" value="1"/>
</dbReference>
<keyword evidence="6" id="KW-0819">tRNA processing</keyword>
<comment type="similarity">
    <text evidence="2">Belongs to the SUA5 family.</text>
</comment>
<evidence type="ECO:0000256" key="4">
    <source>
        <dbReference type="ARBA" id="ARBA00022490"/>
    </source>
</evidence>
<evidence type="ECO:0000256" key="1">
    <source>
        <dbReference type="ARBA" id="ARBA00004496"/>
    </source>
</evidence>
<keyword evidence="9" id="KW-0067">ATP-binding</keyword>
<protein>
    <recommendedName>
        <fullName evidence="10">L-threonylcarbamoyladenylate synthase</fullName>
        <ecNumber evidence="3">2.7.7.87</ecNumber>
    </recommendedName>
    <alternativeName>
        <fullName evidence="10">L-threonylcarbamoyladenylate synthase</fullName>
    </alternativeName>
</protein>
<evidence type="ECO:0000256" key="11">
    <source>
        <dbReference type="ARBA" id="ARBA00048366"/>
    </source>
</evidence>
<dbReference type="GO" id="GO:0005524">
    <property type="term" value="F:ATP binding"/>
    <property type="evidence" value="ECO:0007669"/>
    <property type="project" value="UniProtKB-KW"/>
</dbReference>
<organism evidence="13 14">
    <name type="scientific">Marine Group III euryarchaeote CG-Epi2</name>
    <dbReference type="NCBI Taxonomy" id="1888996"/>
    <lineage>
        <taxon>Archaea</taxon>
        <taxon>Methanobacteriati</taxon>
        <taxon>Thermoplasmatota</taxon>
        <taxon>Thermoplasmata</taxon>
        <taxon>Candidatus Thermoprofundales</taxon>
    </lineage>
</organism>
<accession>A0A1J5TKN8</accession>
<dbReference type="GO" id="GO:0061710">
    <property type="term" value="F:L-threonylcarbamoyladenylate synthase"/>
    <property type="evidence" value="ECO:0007669"/>
    <property type="project" value="UniProtKB-EC"/>
</dbReference>
<evidence type="ECO:0000313" key="13">
    <source>
        <dbReference type="EMBL" id="OIR21529.1"/>
    </source>
</evidence>
<dbReference type="PANTHER" id="PTHR17490">
    <property type="entry name" value="SUA5"/>
    <property type="match status" value="1"/>
</dbReference>
<dbReference type="PROSITE" id="PS51163">
    <property type="entry name" value="YRDC"/>
    <property type="match status" value="1"/>
</dbReference>
<evidence type="ECO:0000256" key="2">
    <source>
        <dbReference type="ARBA" id="ARBA00007663"/>
    </source>
</evidence>
<dbReference type="SUPFAM" id="SSF55821">
    <property type="entry name" value="YrdC/RibB"/>
    <property type="match status" value="1"/>
</dbReference>
<feature type="domain" description="YrdC-like" evidence="12">
    <location>
        <begin position="1"/>
        <end position="180"/>
    </location>
</feature>
<name>A0A1J5TKN8_9ARCH</name>
<reference evidence="13 14" key="1">
    <citation type="submission" date="2016-08" db="EMBL/GenBank/DDBJ databases">
        <title>New Insights into Marine Group III Euryarchaeota, from dark to light.</title>
        <authorList>
            <person name="Haro-Moreno J.M."/>
            <person name="Rodriguez-Valera F."/>
            <person name="Lopez-Garcia P."/>
            <person name="Moreira D."/>
            <person name="Martin-Cuadrado A.B."/>
        </authorList>
    </citation>
    <scope>NUCLEOTIDE SEQUENCE [LARGE SCALE GENOMIC DNA]</scope>
    <source>
        <strain evidence="13">CG-Epi2</strain>
    </source>
</reference>
<keyword evidence="7" id="KW-0548">Nucleotidyltransferase</keyword>
<dbReference type="InterPro" id="IPR050156">
    <property type="entry name" value="TC-AMP_synthase_SUA5"/>
</dbReference>